<dbReference type="Gene3D" id="1.10.20.10">
    <property type="entry name" value="Histone, subunit A"/>
    <property type="match status" value="1"/>
</dbReference>
<accession>A0A3P7JD28</accession>
<keyword evidence="3" id="KW-1185">Reference proteome</keyword>
<organism evidence="2 3">
    <name type="scientific">Strongylus vulgaris</name>
    <name type="common">Blood worm</name>
    <dbReference type="NCBI Taxonomy" id="40348"/>
    <lineage>
        <taxon>Eukaryota</taxon>
        <taxon>Metazoa</taxon>
        <taxon>Ecdysozoa</taxon>
        <taxon>Nematoda</taxon>
        <taxon>Chromadorea</taxon>
        <taxon>Rhabditida</taxon>
        <taxon>Rhabditina</taxon>
        <taxon>Rhabditomorpha</taxon>
        <taxon>Strongyloidea</taxon>
        <taxon>Strongylidae</taxon>
        <taxon>Strongylus</taxon>
    </lineage>
</organism>
<dbReference type="Proteomes" id="UP000270094">
    <property type="component" value="Unassembled WGS sequence"/>
</dbReference>
<evidence type="ECO:0000256" key="1">
    <source>
        <dbReference type="SAM" id="MobiDB-lite"/>
    </source>
</evidence>
<sequence length="73" mass="8334">MPPKPSAKGVKKAAKTQKAGRAGDKKKRSRRKESYSVYIYRALKQMQFQTPVLVRSAKWPLAKITKKFLSIRA</sequence>
<dbReference type="AlphaFoldDB" id="A0A3P7JD28"/>
<evidence type="ECO:0000313" key="3">
    <source>
        <dbReference type="Proteomes" id="UP000270094"/>
    </source>
</evidence>
<proteinExistence type="predicted"/>
<dbReference type="OrthoDB" id="10509370at2759"/>
<feature type="region of interest" description="Disordered" evidence="1">
    <location>
        <begin position="1"/>
        <end position="32"/>
    </location>
</feature>
<name>A0A3P7JD28_STRVU</name>
<gene>
    <name evidence="2" type="ORF">SVUK_LOCUS18488</name>
</gene>
<evidence type="ECO:0000313" key="2">
    <source>
        <dbReference type="EMBL" id="VDM83490.1"/>
    </source>
</evidence>
<dbReference type="GO" id="GO:0046982">
    <property type="term" value="F:protein heterodimerization activity"/>
    <property type="evidence" value="ECO:0007669"/>
    <property type="project" value="InterPro"/>
</dbReference>
<evidence type="ECO:0008006" key="4">
    <source>
        <dbReference type="Google" id="ProtNLM"/>
    </source>
</evidence>
<protein>
    <recommendedName>
        <fullName evidence="4">Histone H2A/H2B/H3 domain-containing protein</fullName>
    </recommendedName>
</protein>
<dbReference type="SUPFAM" id="SSF47113">
    <property type="entry name" value="Histone-fold"/>
    <property type="match status" value="1"/>
</dbReference>
<dbReference type="InterPro" id="IPR009072">
    <property type="entry name" value="Histone-fold"/>
</dbReference>
<reference evidence="2 3" key="1">
    <citation type="submission" date="2018-11" db="EMBL/GenBank/DDBJ databases">
        <authorList>
            <consortium name="Pathogen Informatics"/>
        </authorList>
    </citation>
    <scope>NUCLEOTIDE SEQUENCE [LARGE SCALE GENOMIC DNA]</scope>
</reference>
<dbReference type="EMBL" id="UYYB01123452">
    <property type="protein sequence ID" value="VDM83490.1"/>
    <property type="molecule type" value="Genomic_DNA"/>
</dbReference>